<gene>
    <name evidence="11" type="primary">LOC116942739</name>
</gene>
<evidence type="ECO:0000256" key="5">
    <source>
        <dbReference type="ARBA" id="ARBA00022833"/>
    </source>
</evidence>
<dbReference type="RefSeq" id="XP_032810909.1">
    <property type="nucleotide sequence ID" value="XM_032955018.1"/>
</dbReference>
<dbReference type="FunFam" id="3.30.160.60:FF:000100">
    <property type="entry name" value="Zinc finger 45-like"/>
    <property type="match status" value="1"/>
</dbReference>
<feature type="domain" description="C2H2-type" evidence="9">
    <location>
        <begin position="375"/>
        <end position="402"/>
    </location>
</feature>
<evidence type="ECO:0000256" key="6">
    <source>
        <dbReference type="ARBA" id="ARBA00023242"/>
    </source>
</evidence>
<dbReference type="FunFam" id="3.30.160.60:FF:000065">
    <property type="entry name" value="B-cell CLL/lymphoma 6, member B"/>
    <property type="match status" value="1"/>
</dbReference>
<keyword evidence="2" id="KW-0479">Metal-binding</keyword>
<dbReference type="KEGG" id="pmrn:116942739"/>
<evidence type="ECO:0000256" key="2">
    <source>
        <dbReference type="ARBA" id="ARBA00022723"/>
    </source>
</evidence>
<dbReference type="InterPro" id="IPR050717">
    <property type="entry name" value="C2H2-ZF_Transcription_Reg"/>
</dbReference>
<evidence type="ECO:0000256" key="4">
    <source>
        <dbReference type="ARBA" id="ARBA00022771"/>
    </source>
</evidence>
<dbReference type="GO" id="GO:0005634">
    <property type="term" value="C:nucleus"/>
    <property type="evidence" value="ECO:0007669"/>
    <property type="project" value="UniProtKB-SubCell"/>
</dbReference>
<feature type="region of interest" description="Disordered" evidence="8">
    <location>
        <begin position="300"/>
        <end position="328"/>
    </location>
</feature>
<dbReference type="FunFam" id="3.30.160.60:FF:001498">
    <property type="entry name" value="Zinc finger protein 404"/>
    <property type="match status" value="1"/>
</dbReference>
<dbReference type="GO" id="GO:0000981">
    <property type="term" value="F:DNA-binding transcription factor activity, RNA polymerase II-specific"/>
    <property type="evidence" value="ECO:0007669"/>
    <property type="project" value="TreeGrafter"/>
</dbReference>
<name>A0AAJ7T4A0_PETMA</name>
<dbReference type="SUPFAM" id="SSF57667">
    <property type="entry name" value="beta-beta-alpha zinc fingers"/>
    <property type="match status" value="2"/>
</dbReference>
<dbReference type="GO" id="GO:0000977">
    <property type="term" value="F:RNA polymerase II transcription regulatory region sequence-specific DNA binding"/>
    <property type="evidence" value="ECO:0007669"/>
    <property type="project" value="TreeGrafter"/>
</dbReference>
<keyword evidence="6" id="KW-0539">Nucleus</keyword>
<evidence type="ECO:0000313" key="11">
    <source>
        <dbReference type="RefSeq" id="XP_032810909.1"/>
    </source>
</evidence>
<organism evidence="10 11">
    <name type="scientific">Petromyzon marinus</name>
    <name type="common">Sea lamprey</name>
    <dbReference type="NCBI Taxonomy" id="7757"/>
    <lineage>
        <taxon>Eukaryota</taxon>
        <taxon>Metazoa</taxon>
        <taxon>Chordata</taxon>
        <taxon>Craniata</taxon>
        <taxon>Vertebrata</taxon>
        <taxon>Cyclostomata</taxon>
        <taxon>Hyperoartia</taxon>
        <taxon>Petromyzontiformes</taxon>
        <taxon>Petromyzontidae</taxon>
        <taxon>Petromyzon</taxon>
    </lineage>
</organism>
<dbReference type="GO" id="GO:0008270">
    <property type="term" value="F:zinc ion binding"/>
    <property type="evidence" value="ECO:0007669"/>
    <property type="project" value="UniProtKB-KW"/>
</dbReference>
<evidence type="ECO:0000259" key="9">
    <source>
        <dbReference type="PROSITE" id="PS50157"/>
    </source>
</evidence>
<evidence type="ECO:0000256" key="8">
    <source>
        <dbReference type="SAM" id="MobiDB-lite"/>
    </source>
</evidence>
<comment type="subcellular location">
    <subcellularLocation>
        <location evidence="1">Nucleus</location>
    </subcellularLocation>
</comment>
<accession>A0AAJ7T4A0</accession>
<dbReference type="Gene3D" id="3.30.160.60">
    <property type="entry name" value="Classic Zinc Finger"/>
    <property type="match status" value="3"/>
</dbReference>
<proteinExistence type="predicted"/>
<protein>
    <submittedName>
        <fullName evidence="11">Zinc finger protein 554-like isoform X1</fullName>
    </submittedName>
</protein>
<dbReference type="InterPro" id="IPR036236">
    <property type="entry name" value="Znf_C2H2_sf"/>
</dbReference>
<dbReference type="InterPro" id="IPR013087">
    <property type="entry name" value="Znf_C2H2_type"/>
</dbReference>
<keyword evidence="3" id="KW-0677">Repeat</keyword>
<dbReference type="PANTHER" id="PTHR14196:SF12">
    <property type="entry name" value="ZINC FINGER PROTEIN 208-LIKE"/>
    <property type="match status" value="1"/>
</dbReference>
<dbReference type="Proteomes" id="UP001318040">
    <property type="component" value="Chromosome 1"/>
</dbReference>
<keyword evidence="5" id="KW-0862">Zinc</keyword>
<feature type="domain" description="C2H2-type" evidence="9">
    <location>
        <begin position="403"/>
        <end position="431"/>
    </location>
</feature>
<dbReference type="AlphaFoldDB" id="A0AAJ7T4A0"/>
<evidence type="ECO:0000256" key="1">
    <source>
        <dbReference type="ARBA" id="ARBA00004123"/>
    </source>
</evidence>
<keyword evidence="10" id="KW-1185">Reference proteome</keyword>
<reference evidence="11" key="1">
    <citation type="submission" date="2025-08" db="UniProtKB">
        <authorList>
            <consortium name="RefSeq"/>
        </authorList>
    </citation>
    <scope>IDENTIFICATION</scope>
    <source>
        <tissue evidence="11">Sperm</tissue>
    </source>
</reference>
<feature type="region of interest" description="Disordered" evidence="8">
    <location>
        <begin position="344"/>
        <end position="371"/>
    </location>
</feature>
<keyword evidence="4 7" id="KW-0863">Zinc-finger</keyword>
<evidence type="ECO:0000256" key="3">
    <source>
        <dbReference type="ARBA" id="ARBA00022737"/>
    </source>
</evidence>
<dbReference type="PROSITE" id="PS00028">
    <property type="entry name" value="ZINC_FINGER_C2H2_1"/>
    <property type="match status" value="3"/>
</dbReference>
<sequence>MACAVAASAPEPIGDFPAWLEAQGVNQEVARAMDSELGIRDYGVLRACVGDGLVRAELLAAARDRLPFGFYAVLRQVVKALRGAEPHDADDDAAAASSPCGDVTLAGLVDVLLALFSGLSRELLLSARRLGDTDDRKYTAAFPSSLGASATENLMAMETSHLMENDEPALTQTLDVDSDSSLAVHRIKAESPRADPTVTPTLDMDSSPSHGLHFIKVEQPDGGGFTAAGPSHSSFQNEVAAVMEYRPCASSHSGDVHGGGVAAIVWSRAREMEHTPAEDFAASSWRQTDRAQRLATLEGDGLVAGPSHPGSQDEAAAAMEHGPHASLQSGEMPHVQAWRHAGHVTPRLPTTRPAVPPRLPCGGGGSSAREKEKPYSCKVCMRAFSQKVNLQVHMRVHTGEKPYRCDLCDIRFMMKPNLIVHQRRVHTGEKPYHCEECGLDFFQHCTLIRHLRTHAHVEPPGAHNNDVGAALSDNA</sequence>
<evidence type="ECO:0000313" key="10">
    <source>
        <dbReference type="Proteomes" id="UP001318040"/>
    </source>
</evidence>
<feature type="domain" description="C2H2-type" evidence="9">
    <location>
        <begin position="432"/>
        <end position="459"/>
    </location>
</feature>
<evidence type="ECO:0000256" key="7">
    <source>
        <dbReference type="PROSITE-ProRule" id="PRU00042"/>
    </source>
</evidence>
<dbReference type="PANTHER" id="PTHR14196">
    <property type="entry name" value="ODD-SKIPPED - RELATED"/>
    <property type="match status" value="1"/>
</dbReference>
<dbReference type="Pfam" id="PF00096">
    <property type="entry name" value="zf-C2H2"/>
    <property type="match status" value="2"/>
</dbReference>
<dbReference type="SMART" id="SM00355">
    <property type="entry name" value="ZnF_C2H2"/>
    <property type="match status" value="3"/>
</dbReference>
<dbReference type="PROSITE" id="PS50157">
    <property type="entry name" value="ZINC_FINGER_C2H2_2"/>
    <property type="match status" value="3"/>
</dbReference>